<evidence type="ECO:0000313" key="2">
    <source>
        <dbReference type="EMBL" id="RAV34749.1"/>
    </source>
</evidence>
<proteinExistence type="predicted"/>
<gene>
    <name evidence="2" type="ORF">CWC39_01495</name>
</gene>
<dbReference type="Proteomes" id="UP000251047">
    <property type="component" value="Unassembled WGS sequence"/>
</dbReference>
<dbReference type="RefSeq" id="WP_112768757.1">
    <property type="nucleotide sequence ID" value="NZ_CP063191.1"/>
</dbReference>
<dbReference type="AlphaFoldDB" id="A0A364VDM6"/>
<organism evidence="2 3">
    <name type="scientific">Corynebacterium heidelbergense</name>
    <dbReference type="NCBI Taxonomy" id="2055947"/>
    <lineage>
        <taxon>Bacteria</taxon>
        <taxon>Bacillati</taxon>
        <taxon>Actinomycetota</taxon>
        <taxon>Actinomycetes</taxon>
        <taxon>Mycobacteriales</taxon>
        <taxon>Corynebacteriaceae</taxon>
        <taxon>Corynebacterium</taxon>
    </lineage>
</organism>
<evidence type="ECO:0000313" key="3">
    <source>
        <dbReference type="Proteomes" id="UP000251047"/>
    </source>
</evidence>
<comment type="caution">
    <text evidence="2">The sequence shown here is derived from an EMBL/GenBank/DDBJ whole genome shotgun (WGS) entry which is preliminary data.</text>
</comment>
<name>A0A364VDM6_9CORY</name>
<sequence length="165" mass="17723">MTNKQGTPDPIKWLSETTGQRITVTRIGQILGVSRNTARSRLDDGLAADDVVTLARGLGVNPVSALQELGYVTTNELFDALDSDGTLLAAAPPDQLVKRLAEDMLTPEQKLELGRAVFSDAQLASVTPIRNRPRDVPTVPYDDQPEDAVADSSPDVGGDLDDLDR</sequence>
<reference evidence="2 3" key="1">
    <citation type="journal article" date="2018" name="Syst. Appl. Microbiol.">
        <title>Corynebacterium heidelbergense sp. nov., isolated from the preen glands of Egyptian geese (Alopochen aegyptiacus).</title>
        <authorList>
            <person name="Braun M.S."/>
            <person name="Wang E."/>
            <person name="Zimmermann S."/>
            <person name="Wink M."/>
        </authorList>
    </citation>
    <scope>NUCLEOTIDE SEQUENCE [LARGE SCALE GENOMIC DNA]</scope>
    <source>
        <strain evidence="2 3">DSM 104638</strain>
    </source>
</reference>
<feature type="region of interest" description="Disordered" evidence="1">
    <location>
        <begin position="128"/>
        <end position="165"/>
    </location>
</feature>
<accession>A0A364VDM6</accession>
<evidence type="ECO:0008006" key="4">
    <source>
        <dbReference type="Google" id="ProtNLM"/>
    </source>
</evidence>
<dbReference type="OrthoDB" id="4426754at2"/>
<protein>
    <recommendedName>
        <fullName evidence="4">Immunity repressor</fullName>
    </recommendedName>
</protein>
<evidence type="ECO:0000256" key="1">
    <source>
        <dbReference type="SAM" id="MobiDB-lite"/>
    </source>
</evidence>
<dbReference type="EMBL" id="PHQP01000006">
    <property type="protein sequence ID" value="RAV34749.1"/>
    <property type="molecule type" value="Genomic_DNA"/>
</dbReference>